<evidence type="ECO:0000256" key="2">
    <source>
        <dbReference type="ARBA" id="ARBA00022664"/>
    </source>
</evidence>
<evidence type="ECO:0000256" key="3">
    <source>
        <dbReference type="ARBA" id="ARBA00023242"/>
    </source>
</evidence>
<accession>S9U6I4</accession>
<evidence type="ECO:0000256" key="4">
    <source>
        <dbReference type="RuleBase" id="RU365006"/>
    </source>
</evidence>
<evidence type="ECO:0000313" key="6">
    <source>
        <dbReference type="EMBL" id="EPY24528.1"/>
    </source>
</evidence>
<name>S9U6I4_9TRYP</name>
<evidence type="ECO:0000313" key="7">
    <source>
        <dbReference type="Proteomes" id="UP000015354"/>
    </source>
</evidence>
<keyword evidence="7" id="KW-1185">Reference proteome</keyword>
<dbReference type="EMBL" id="ATMH01007135">
    <property type="protein sequence ID" value="EPY24528.1"/>
    <property type="molecule type" value="Genomic_DNA"/>
</dbReference>
<dbReference type="GO" id="GO:0003723">
    <property type="term" value="F:RNA binding"/>
    <property type="evidence" value="ECO:0007669"/>
    <property type="project" value="UniProtKB-KW"/>
</dbReference>
<dbReference type="PANTHER" id="PTHR45922">
    <property type="entry name" value="CLEAVAGE AND POLYADENYLATION SPECIFICITY FACTOR SUBUNIT 2"/>
    <property type="match status" value="1"/>
</dbReference>
<evidence type="ECO:0000256" key="1">
    <source>
        <dbReference type="ARBA" id="ARBA00004123"/>
    </source>
</evidence>
<reference evidence="6 7" key="1">
    <citation type="journal article" date="2013" name="PLoS ONE">
        <title>Predicting the Proteins of Angomonas deanei, Strigomonas culicis and Their Respective Endosymbionts Reveals New Aspects of the Trypanosomatidae Family.</title>
        <authorList>
            <person name="Motta M.C."/>
            <person name="Martins A.C."/>
            <person name="de Souza S.S."/>
            <person name="Catta-Preta C.M."/>
            <person name="Silva R."/>
            <person name="Klein C.C."/>
            <person name="de Almeida L.G."/>
            <person name="de Lima Cunha O."/>
            <person name="Ciapina L.P."/>
            <person name="Brocchi M."/>
            <person name="Colabardini A.C."/>
            <person name="de Araujo Lima B."/>
            <person name="Machado C.R."/>
            <person name="de Almeida Soares C.M."/>
            <person name="Probst C.M."/>
            <person name="de Menezes C.B."/>
            <person name="Thompson C.E."/>
            <person name="Bartholomeu D.C."/>
            <person name="Gradia D.F."/>
            <person name="Pavoni D.P."/>
            <person name="Grisard E.C."/>
            <person name="Fantinatti-Garboggini F."/>
            <person name="Marchini F.K."/>
            <person name="Rodrigues-Luiz G.F."/>
            <person name="Wagner G."/>
            <person name="Goldman G.H."/>
            <person name="Fietto J.L."/>
            <person name="Elias M.C."/>
            <person name="Goldman M.H."/>
            <person name="Sagot M.F."/>
            <person name="Pereira M."/>
            <person name="Stoco P.H."/>
            <person name="de Mendonca-Neto R.P."/>
            <person name="Teixeira S.M."/>
            <person name="Maciel T.E."/>
            <person name="de Oliveira Mendes T.A."/>
            <person name="Urmenyi T.P."/>
            <person name="de Souza W."/>
            <person name="Schenkman S."/>
            <person name="de Vasconcelos A.T."/>
        </authorList>
    </citation>
    <scope>NUCLEOTIDE SEQUENCE [LARGE SCALE GENOMIC DNA]</scope>
</reference>
<dbReference type="GO" id="GO:0006398">
    <property type="term" value="P:mRNA 3'-end processing by stem-loop binding and cleavage"/>
    <property type="evidence" value="ECO:0007669"/>
    <property type="project" value="InterPro"/>
</dbReference>
<dbReference type="InterPro" id="IPR001279">
    <property type="entry name" value="Metallo-B-lactamas"/>
</dbReference>
<dbReference type="InterPro" id="IPR022712">
    <property type="entry name" value="Beta_Casp"/>
</dbReference>
<protein>
    <recommendedName>
        <fullName evidence="4">Cleavage and polyadenylation specificity factor subunit 2</fullName>
    </recommendedName>
    <alternativeName>
        <fullName evidence="4">Cleavage and polyadenylation specificity factor 100 kDa subunit</fullName>
    </alternativeName>
</protein>
<proteinExistence type="inferred from homology"/>
<comment type="subcellular location">
    <subcellularLocation>
        <location evidence="1 4">Nucleus</location>
    </subcellularLocation>
</comment>
<dbReference type="Pfam" id="PF13299">
    <property type="entry name" value="CPSF100_C"/>
    <property type="match status" value="1"/>
</dbReference>
<dbReference type="Gene3D" id="3.60.15.10">
    <property type="entry name" value="Ribonuclease Z/Hydroxyacylglutathione hydrolase-like"/>
    <property type="match status" value="1"/>
</dbReference>
<organism evidence="6 7">
    <name type="scientific">Strigomonas culicis</name>
    <dbReference type="NCBI Taxonomy" id="28005"/>
    <lineage>
        <taxon>Eukaryota</taxon>
        <taxon>Discoba</taxon>
        <taxon>Euglenozoa</taxon>
        <taxon>Kinetoplastea</taxon>
        <taxon>Metakinetoplastina</taxon>
        <taxon>Trypanosomatida</taxon>
        <taxon>Trypanosomatidae</taxon>
        <taxon>Strigomonadinae</taxon>
        <taxon>Strigomonas</taxon>
    </lineage>
</organism>
<dbReference type="OrthoDB" id="64353at2759"/>
<dbReference type="PANTHER" id="PTHR45922:SF1">
    <property type="entry name" value="CLEAVAGE AND POLYADENYLATION SPECIFICITY FACTOR SUBUNIT 2"/>
    <property type="match status" value="1"/>
</dbReference>
<gene>
    <name evidence="6" type="ORF">STCU_07135</name>
</gene>
<sequence length="803" mass="89076">MLRASASSLRFTPVYSSPHPKDDLRTAPFSFFLEIDGVCILLDCGWDDTFQSSYLEQLLPFAQRADCVLLSSPDIAACGALPFVAKHLKHGAFISACSSTVKIGLHNVLNHFLYHYPSVGSFEIEGVAEAFALDVDAIYGAFRTIQEPYGGKTRVQSRHKEVECESLFAGRLFGSFNWLIKYQIDELFYCPDLTVKQSHCLQRMTFPNSSSVLFLQSFPFGATPVSAAKKKEEQAQDLFQRMLPTLRGGGDVLLPVNAACRGLDVLATVLHLISERSSESEKGKYKVVLAAFQAAEILSEAATMTEIMKHEVISSDHLLFADAIPCSSAEEVLRIRGPKIVLADGAALQFGLAAELLEHFLAPTRQGGENLVLLTDPLHPGTAASHFMSAYTQKQERVSFSFVHRRVLNKEELEKYYVEQERLLETEKQKVEAHGAFEVLQDDIAVDEDEAAETDQEPAANMMEDVAGLVIPSYLNFKPKSKFLLFPPLETSSTLSTTQSHHSAYGLPLSEEEKILLRHRMPTPQLAEGDALEDMTLHHDAQEEAKTPSEISTRKVTCNLRCKFMYLDLSGHVDGATLKTVLNAKLHFVKKVVAIRGGTDEGRQLSLVCRSSNSMKCGDHVFTAQSAGSTLELATRVFSYVVDVDPKLANTFANNVCKVRGTNQKDVWEVGWVNGQLRARGSDMPDEPESKRARTEASIDSFRLSAVSGPDVQRCAEFRNRNNLHKGSFFVGEMELSMLRDEAKKSGLHSEYHRKNPMLVFDEGVCVRKGATPQGGVVTISAVINPTMFEVRQNVYKQFDQIL</sequence>
<keyword evidence="2 4" id="KW-0507">mRNA processing</keyword>
<evidence type="ECO:0000259" key="5">
    <source>
        <dbReference type="SMART" id="SM01027"/>
    </source>
</evidence>
<keyword evidence="4" id="KW-0694">RNA-binding</keyword>
<comment type="similarity">
    <text evidence="4">Belongs to the metallo-beta-lactamase superfamily. RNA-metabolizing metallo-beta-lactamase-like family. CPSF2/YSH1 subfamily.</text>
</comment>
<dbReference type="Proteomes" id="UP000015354">
    <property type="component" value="Unassembled WGS sequence"/>
</dbReference>
<dbReference type="SUPFAM" id="SSF56281">
    <property type="entry name" value="Metallo-hydrolase/oxidoreductase"/>
    <property type="match status" value="1"/>
</dbReference>
<dbReference type="AlphaFoldDB" id="S9U6I4"/>
<comment type="caution">
    <text evidence="6">The sequence shown here is derived from an EMBL/GenBank/DDBJ whole genome shotgun (WGS) entry which is preliminary data.</text>
</comment>
<dbReference type="InterPro" id="IPR036866">
    <property type="entry name" value="RibonucZ/Hydroxyglut_hydro"/>
</dbReference>
<keyword evidence="3 4" id="KW-0539">Nucleus</keyword>
<dbReference type="SMART" id="SM01027">
    <property type="entry name" value="Beta-Casp"/>
    <property type="match status" value="1"/>
</dbReference>
<dbReference type="Pfam" id="PF16661">
    <property type="entry name" value="Lactamase_B_6"/>
    <property type="match status" value="1"/>
</dbReference>
<feature type="domain" description="Beta-Casp" evidence="5">
    <location>
        <begin position="262"/>
        <end position="387"/>
    </location>
</feature>
<dbReference type="GO" id="GO:0005847">
    <property type="term" value="C:mRNA cleavage and polyadenylation specificity factor complex"/>
    <property type="evidence" value="ECO:0007669"/>
    <property type="project" value="InterPro"/>
</dbReference>
<dbReference type="InterPro" id="IPR025069">
    <property type="entry name" value="Cpsf2_C"/>
</dbReference>
<dbReference type="InterPro" id="IPR027075">
    <property type="entry name" value="CPSF2"/>
</dbReference>